<dbReference type="Gene3D" id="3.40.50.10990">
    <property type="entry name" value="GTP cyclohydrolase II"/>
    <property type="match status" value="1"/>
</dbReference>
<gene>
    <name evidence="10" type="ORF">AB1Y20_017625</name>
</gene>
<dbReference type="SUPFAM" id="SSF142695">
    <property type="entry name" value="RibA-like"/>
    <property type="match status" value="1"/>
</dbReference>
<evidence type="ECO:0000256" key="3">
    <source>
        <dbReference type="ARBA" id="ARBA00022619"/>
    </source>
</evidence>
<comment type="pathway">
    <text evidence="1">Cofactor biosynthesis; riboflavin biosynthesis.</text>
</comment>
<sequence length="654" mass="70665">MNDKFAKVLPQRTHHAYFGLILTTGPWRTHLQLRGAEVHPLAHSSSPPLSLLPHSPPLSFSSPLLPLAFLPPGLISLFPRLPFLSSPLASAVCRLTTPSPARYPHLSLLSFSTHLRPMRERESETTKRTHPKIRAAPVEDASCALAACGPDFTRLSSCNLPTETGTVQLCVYGEPGGASWVVCISGAVRGRQSVHLRVHDACLTSEVLGSLKCDCALQLRMFQQHIATHGGVLIYTPQEGRGIGLANKVAAYSLQEQGLDTVDANTALGLPEEARDYTRVRAILTDLGVASVVLLTNNPFKLRTLRSLGIQVESAASILPDGLPEQCVGYLRTKAARMGHMLPSSRLHARDAEKAPRLRVPEECVECDDSLSRSGAAETTPLPWGERDEVALLLKTLSHEIERHTRREDTTTSRRRPFVTLTYAQTLDGSIAGPLGASGERLIISGVPSMTMTHALRAIHDAIIVGVGTALADNPQLTVRLTPGRNPLRVVLDGQLRVPVDSKMMRAGVERRTTAAVVTLQRTLCNSAAAMRAAHLRSCRVRVLAVKPDERGKVPLTSALSVLGERLRVRSAMVEGGTEVIASCALERAAHRVVLTLGPKLTHGTRPAFKVLSERAPSLNEAACPLYGVHSFCLGDDVVVSGRGPSFDRLAMQE</sequence>
<dbReference type="InterPro" id="IPR036144">
    <property type="entry name" value="RibA-like_sf"/>
</dbReference>
<evidence type="ECO:0000259" key="9">
    <source>
        <dbReference type="Pfam" id="PF01872"/>
    </source>
</evidence>
<dbReference type="GO" id="GO:0008686">
    <property type="term" value="F:3,4-dihydroxy-2-butanone-4-phosphate synthase activity"/>
    <property type="evidence" value="ECO:0007669"/>
    <property type="project" value="TreeGrafter"/>
</dbReference>
<dbReference type="GO" id="GO:0005829">
    <property type="term" value="C:cytosol"/>
    <property type="evidence" value="ECO:0007669"/>
    <property type="project" value="TreeGrafter"/>
</dbReference>
<comment type="catalytic activity">
    <reaction evidence="7">
        <text>GTP + 4 H2O = 2,5-diamino-6-hydroxy-4-(5-phosphoribosylamino)-pyrimidine + formate + 2 phosphate + 3 H(+)</text>
        <dbReference type="Rhea" id="RHEA:23704"/>
        <dbReference type="ChEBI" id="CHEBI:15377"/>
        <dbReference type="ChEBI" id="CHEBI:15378"/>
        <dbReference type="ChEBI" id="CHEBI:15740"/>
        <dbReference type="ChEBI" id="CHEBI:37565"/>
        <dbReference type="ChEBI" id="CHEBI:43474"/>
        <dbReference type="ChEBI" id="CHEBI:58614"/>
        <dbReference type="EC" id="3.5.4.25"/>
    </reaction>
</comment>
<accession>A0AB34JQ03</accession>
<proteinExistence type="predicted"/>
<dbReference type="InterPro" id="IPR024072">
    <property type="entry name" value="DHFR-like_dom_sf"/>
</dbReference>
<evidence type="ECO:0000256" key="7">
    <source>
        <dbReference type="ARBA" id="ARBA00049295"/>
    </source>
</evidence>
<dbReference type="GO" id="GO:0003935">
    <property type="term" value="F:GTP cyclohydrolase II activity"/>
    <property type="evidence" value="ECO:0007669"/>
    <property type="project" value="UniProtKB-EC"/>
</dbReference>
<dbReference type="CDD" id="cd00641">
    <property type="entry name" value="GTP_cyclohydro2"/>
    <property type="match status" value="1"/>
</dbReference>
<keyword evidence="4" id="KW-0547">Nucleotide-binding</keyword>
<evidence type="ECO:0000256" key="6">
    <source>
        <dbReference type="ARBA" id="ARBA00023134"/>
    </source>
</evidence>
<evidence type="ECO:0000313" key="10">
    <source>
        <dbReference type="EMBL" id="KAL1522646.1"/>
    </source>
</evidence>
<dbReference type="GO" id="GO:0008703">
    <property type="term" value="F:5-amino-6-(5-phosphoribosylamino)uracil reductase activity"/>
    <property type="evidence" value="ECO:0007669"/>
    <property type="project" value="InterPro"/>
</dbReference>
<dbReference type="NCBIfam" id="NF001591">
    <property type="entry name" value="PRK00393.1"/>
    <property type="match status" value="1"/>
</dbReference>
<dbReference type="Proteomes" id="UP001515480">
    <property type="component" value="Unassembled WGS sequence"/>
</dbReference>
<comment type="caution">
    <text evidence="10">The sequence shown here is derived from an EMBL/GenBank/DDBJ whole genome shotgun (WGS) entry which is preliminary data.</text>
</comment>
<dbReference type="Pfam" id="PF00925">
    <property type="entry name" value="GTP_cyclohydro2"/>
    <property type="match status" value="1"/>
</dbReference>
<keyword evidence="5" id="KW-0378">Hydrolase</keyword>
<dbReference type="Pfam" id="PF01872">
    <property type="entry name" value="RibD_C"/>
    <property type="match status" value="1"/>
</dbReference>
<evidence type="ECO:0000256" key="1">
    <source>
        <dbReference type="ARBA" id="ARBA00005104"/>
    </source>
</evidence>
<feature type="domain" description="GTP cyclohydrolase II" evidence="8">
    <location>
        <begin position="156"/>
        <end position="314"/>
    </location>
</feature>
<dbReference type="EMBL" id="JBGBPQ010000006">
    <property type="protein sequence ID" value="KAL1522646.1"/>
    <property type="molecule type" value="Genomic_DNA"/>
</dbReference>
<keyword evidence="11" id="KW-1185">Reference proteome</keyword>
<dbReference type="PANTHER" id="PTHR21327">
    <property type="entry name" value="GTP CYCLOHYDROLASE II-RELATED"/>
    <property type="match status" value="1"/>
</dbReference>
<organism evidence="10 11">
    <name type="scientific">Prymnesium parvum</name>
    <name type="common">Toxic golden alga</name>
    <dbReference type="NCBI Taxonomy" id="97485"/>
    <lineage>
        <taxon>Eukaryota</taxon>
        <taxon>Haptista</taxon>
        <taxon>Haptophyta</taxon>
        <taxon>Prymnesiophyceae</taxon>
        <taxon>Prymnesiales</taxon>
        <taxon>Prymnesiaceae</taxon>
        <taxon>Prymnesium</taxon>
    </lineage>
</organism>
<evidence type="ECO:0000256" key="2">
    <source>
        <dbReference type="ARBA" id="ARBA00012762"/>
    </source>
</evidence>
<keyword evidence="6" id="KW-0342">GTP-binding</keyword>
<dbReference type="EC" id="3.5.4.25" evidence="2"/>
<dbReference type="InterPro" id="IPR000926">
    <property type="entry name" value="RibA"/>
</dbReference>
<evidence type="ECO:0000256" key="5">
    <source>
        <dbReference type="ARBA" id="ARBA00022801"/>
    </source>
</evidence>
<dbReference type="AlphaFoldDB" id="A0AB34JQ03"/>
<evidence type="ECO:0000256" key="4">
    <source>
        <dbReference type="ARBA" id="ARBA00022741"/>
    </source>
</evidence>
<reference evidence="10 11" key="1">
    <citation type="journal article" date="2024" name="Science">
        <title>Giant polyketide synthase enzymes in the biosynthesis of giant marine polyether toxins.</title>
        <authorList>
            <person name="Fallon T.R."/>
            <person name="Shende V.V."/>
            <person name="Wierzbicki I.H."/>
            <person name="Pendleton A.L."/>
            <person name="Watervoot N.F."/>
            <person name="Auber R.P."/>
            <person name="Gonzalez D.J."/>
            <person name="Wisecaver J.H."/>
            <person name="Moore B.S."/>
        </authorList>
    </citation>
    <scope>NUCLEOTIDE SEQUENCE [LARGE SCALE GENOMIC DNA]</scope>
    <source>
        <strain evidence="10 11">12B1</strain>
    </source>
</reference>
<dbReference type="GO" id="GO:0009231">
    <property type="term" value="P:riboflavin biosynthetic process"/>
    <property type="evidence" value="ECO:0007669"/>
    <property type="project" value="UniProtKB-KW"/>
</dbReference>
<keyword evidence="3" id="KW-0686">Riboflavin biosynthesis</keyword>
<dbReference type="SUPFAM" id="SSF53597">
    <property type="entry name" value="Dihydrofolate reductase-like"/>
    <property type="match status" value="1"/>
</dbReference>
<evidence type="ECO:0000313" key="11">
    <source>
        <dbReference type="Proteomes" id="UP001515480"/>
    </source>
</evidence>
<dbReference type="InterPro" id="IPR032677">
    <property type="entry name" value="GTP_cyclohydro_II"/>
</dbReference>
<protein>
    <recommendedName>
        <fullName evidence="2">GTP cyclohydrolase II</fullName>
        <ecNumber evidence="2">3.5.4.25</ecNumber>
    </recommendedName>
</protein>
<dbReference type="Gene3D" id="3.40.430.10">
    <property type="entry name" value="Dihydrofolate Reductase, subunit A"/>
    <property type="match status" value="1"/>
</dbReference>
<feature type="domain" description="Bacterial bifunctional deaminase-reductase C-terminal" evidence="9">
    <location>
        <begin position="417"/>
        <end position="609"/>
    </location>
</feature>
<evidence type="ECO:0000259" key="8">
    <source>
        <dbReference type="Pfam" id="PF00925"/>
    </source>
</evidence>
<dbReference type="GO" id="GO:0005525">
    <property type="term" value="F:GTP binding"/>
    <property type="evidence" value="ECO:0007669"/>
    <property type="project" value="UniProtKB-KW"/>
</dbReference>
<dbReference type="InterPro" id="IPR002734">
    <property type="entry name" value="RibDG_C"/>
</dbReference>
<dbReference type="PANTHER" id="PTHR21327:SF47">
    <property type="entry name" value="GTP CYCLOHYDROLASE II DOMAIN-CONTAINING PROTEIN"/>
    <property type="match status" value="1"/>
</dbReference>
<name>A0AB34JQ03_PRYPA</name>